<accession>A0A382AGR1</accession>
<gene>
    <name evidence="1" type="ORF">METZ01_LOCUS153604</name>
</gene>
<name>A0A382AGR1_9ZZZZ</name>
<proteinExistence type="predicted"/>
<evidence type="ECO:0000313" key="1">
    <source>
        <dbReference type="EMBL" id="SVB00750.1"/>
    </source>
</evidence>
<sequence>MPFKYGIATMSEVPMVFVRLKTEIDGRPSSGIASDLLPPKWFTKVPDDPLHKEIADMLRVIRRA</sequence>
<dbReference type="AlphaFoldDB" id="A0A382AGR1"/>
<protein>
    <submittedName>
        <fullName evidence="1">Uncharacterized protein</fullName>
    </submittedName>
</protein>
<reference evidence="1" key="1">
    <citation type="submission" date="2018-05" db="EMBL/GenBank/DDBJ databases">
        <authorList>
            <person name="Lanie J.A."/>
            <person name="Ng W.-L."/>
            <person name="Kazmierczak K.M."/>
            <person name="Andrzejewski T.M."/>
            <person name="Davidsen T.M."/>
            <person name="Wayne K.J."/>
            <person name="Tettelin H."/>
            <person name="Glass J.I."/>
            <person name="Rusch D."/>
            <person name="Podicherti R."/>
            <person name="Tsui H.-C.T."/>
            <person name="Winkler M.E."/>
        </authorList>
    </citation>
    <scope>NUCLEOTIDE SEQUENCE</scope>
</reference>
<dbReference type="EMBL" id="UINC01025345">
    <property type="protein sequence ID" value="SVB00750.1"/>
    <property type="molecule type" value="Genomic_DNA"/>
</dbReference>
<organism evidence="1">
    <name type="scientific">marine metagenome</name>
    <dbReference type="NCBI Taxonomy" id="408172"/>
    <lineage>
        <taxon>unclassified sequences</taxon>
        <taxon>metagenomes</taxon>
        <taxon>ecological metagenomes</taxon>
    </lineage>
</organism>
<feature type="non-terminal residue" evidence="1">
    <location>
        <position position="64"/>
    </location>
</feature>